<proteinExistence type="predicted"/>
<dbReference type="AlphaFoldDB" id="A0A6A5GZX6"/>
<comment type="caution">
    <text evidence="1">The sequence shown here is derived from an EMBL/GenBank/DDBJ whole genome shotgun (WGS) entry which is preliminary data.</text>
</comment>
<name>A0A6A5GZX6_CAERE</name>
<sequence length="161" mass="18415">MSEETGTTMYFYNVYSSDTYSVEYRVPNGAADPLESEMGPFLGQCTSELSGKMERFVTTGAKSYAYKETLENGDSKIKVKSKRISLNSEASKKVTMEQMEEMVEEVLAGISRSTIKVPQQQVRRDRNHDVYFKEVSKKFRFTFDKRRVLPDGSTLPYGYCN</sequence>
<dbReference type="EMBL" id="WUAV01000003">
    <property type="protein sequence ID" value="KAF1760249.1"/>
    <property type="molecule type" value="Genomic_DNA"/>
</dbReference>
<gene>
    <name evidence="1" type="ORF">GCK72_008495</name>
</gene>
<protein>
    <submittedName>
        <fullName evidence="1">Uncharacterized protein</fullName>
    </submittedName>
</protein>
<organism evidence="1 2">
    <name type="scientific">Caenorhabditis remanei</name>
    <name type="common">Caenorhabditis vulgaris</name>
    <dbReference type="NCBI Taxonomy" id="31234"/>
    <lineage>
        <taxon>Eukaryota</taxon>
        <taxon>Metazoa</taxon>
        <taxon>Ecdysozoa</taxon>
        <taxon>Nematoda</taxon>
        <taxon>Chromadorea</taxon>
        <taxon>Rhabditida</taxon>
        <taxon>Rhabditina</taxon>
        <taxon>Rhabditomorpha</taxon>
        <taxon>Rhabditoidea</taxon>
        <taxon>Rhabditidae</taxon>
        <taxon>Peloderinae</taxon>
        <taxon>Caenorhabditis</taxon>
    </lineage>
</organism>
<dbReference type="KEGG" id="crq:GCK72_008495"/>
<evidence type="ECO:0000313" key="1">
    <source>
        <dbReference type="EMBL" id="KAF1760249.1"/>
    </source>
</evidence>
<dbReference type="Proteomes" id="UP000483820">
    <property type="component" value="Chromosome III"/>
</dbReference>
<evidence type="ECO:0000313" key="2">
    <source>
        <dbReference type="Proteomes" id="UP000483820"/>
    </source>
</evidence>
<dbReference type="InterPro" id="IPR023211">
    <property type="entry name" value="DNA_pol_palm_dom_sf"/>
</dbReference>
<dbReference type="Gene3D" id="3.90.1600.10">
    <property type="entry name" value="Palm domain of DNA polymerase"/>
    <property type="match status" value="1"/>
</dbReference>
<reference evidence="1 2" key="1">
    <citation type="submission" date="2019-12" db="EMBL/GenBank/DDBJ databases">
        <title>Chromosome-level assembly of the Caenorhabditis remanei genome.</title>
        <authorList>
            <person name="Teterina A.A."/>
            <person name="Willis J.H."/>
            <person name="Phillips P.C."/>
        </authorList>
    </citation>
    <scope>NUCLEOTIDE SEQUENCE [LARGE SCALE GENOMIC DNA]</scope>
    <source>
        <strain evidence="1 2">PX506</strain>
        <tissue evidence="1">Whole organism</tissue>
    </source>
</reference>
<accession>A0A6A5GZX6</accession>
<dbReference type="CTD" id="9816937"/>
<dbReference type="RefSeq" id="XP_053586433.1">
    <property type="nucleotide sequence ID" value="XM_053726856.1"/>
</dbReference>
<dbReference type="GeneID" id="9816937"/>